<evidence type="ECO:0000313" key="11">
    <source>
        <dbReference type="EMBL" id="VDO27549.1"/>
    </source>
</evidence>
<evidence type="ECO:0000313" key="13">
    <source>
        <dbReference type="WBParaSite" id="OFLC_0000091201-mRNA-1"/>
    </source>
</evidence>
<dbReference type="Gene3D" id="3.40.50.410">
    <property type="entry name" value="von Willebrand factor, type A domain"/>
    <property type="match status" value="1"/>
</dbReference>
<evidence type="ECO:0000256" key="4">
    <source>
        <dbReference type="ARBA" id="ARBA00022692"/>
    </source>
</evidence>
<dbReference type="Pfam" id="PF25301">
    <property type="entry name" value="CUT_C"/>
    <property type="match status" value="1"/>
</dbReference>
<dbReference type="SUPFAM" id="SSF53300">
    <property type="entry name" value="vWA-like"/>
    <property type="match status" value="1"/>
</dbReference>
<evidence type="ECO:0000259" key="10">
    <source>
        <dbReference type="PROSITE" id="PS51034"/>
    </source>
</evidence>
<dbReference type="InterPro" id="IPR036465">
    <property type="entry name" value="vWFA_dom_sf"/>
</dbReference>
<evidence type="ECO:0000256" key="8">
    <source>
        <dbReference type="SAM" id="SignalP"/>
    </source>
</evidence>
<dbReference type="PROSITE" id="PS51034">
    <property type="entry name" value="ZP_2"/>
    <property type="match status" value="1"/>
</dbReference>
<dbReference type="STRING" id="387005.A0A183H0A3"/>
<dbReference type="Proteomes" id="UP000267606">
    <property type="component" value="Unassembled WGS sequence"/>
</dbReference>
<dbReference type="InterPro" id="IPR002035">
    <property type="entry name" value="VWF_A"/>
</dbReference>
<reference evidence="11 12" key="2">
    <citation type="submission" date="2018-11" db="EMBL/GenBank/DDBJ databases">
        <authorList>
            <consortium name="Pathogen Informatics"/>
        </authorList>
    </citation>
    <scope>NUCLEOTIDE SEQUENCE [LARGE SCALE GENOMIC DNA]</scope>
</reference>
<keyword evidence="12" id="KW-1185">Reference proteome</keyword>
<name>A0A183H0A3_9BILA</name>
<accession>A0A183H0A3</accession>
<dbReference type="InterPro" id="IPR056953">
    <property type="entry name" value="CUT_N"/>
</dbReference>
<sequence>MVLLQILTLSVALILSDATAVPGHNLPFDHAHQNYTDNQRTLRINRNEEDQKKSDNDLRNKTINNVHIHIFLIAPNKAPTNSKMQISDLHNQEIGEETFFTSLINHKCYFSSIPRYLYFCCFLNNRNNIPILGSQQNPISLKIDLGKGTVNEVSNSLSRINDEGAIFVNDGLDEAALTQNFLKTFNSLLRDDFSHIGNDNSKNYAIDLQNTTVRNAKESLITATGKPIPIGLIDLEKGSTMISTLLTDRSNGNNEDEVQYNKPEKRLLEKAEPSTRYKPNADIFELEDKIWSNTNFDETNAALPNIMEEKTPRRSSNLNLNPTGRRFGKLASSHILDYSEFLTRSPSVETGAIVPDFGAILNSSEQIPSTATISIGGKETQSSGATINFGSYASDKGIFSTTSRVAISKNILPDESLVTSTVSLPKDMAELVIFPNKQNFDTTLVGMKLSPTSDDTSRPSEQKVMMVNFGTASTENTTIPKINSENRDFGSANPAAFITVGDREILEEQKPQMKVSSFFSVPRIVVGEKISDLQETHPSESVEDEAAIIERQATIPSMQKQNIKIIKNTSPYQVPETESTEVPQQTQFKEPFQPRFSSRNGVKLTDLVAQGTKIAHPDIFFIPEQDFATSESDYEELIDSLRTSLSNTDTLFIESERDERESEVLKSESITSSSIPIPESTKYTQFTQPHLSLNPITLEAMNDKVSIISGSNTNELKTIKPIYCDISAVDGDECPIANDKSDQAQCDVLFLIDASRNISKIHFQRAVKIVMDTVEQFRNIGPDGIQISLVQFTREPVLEFSFRKHNCKPCLLADIGNTEYIGGLNNADNAIHKVVKYGFSKRRGDRNEVANVLIIINSGISDDRFQETLQLLNPNSTTVIVLSTEDTNSQLIKQLIKDERHQNFFFNVTAVEKDQLANHLAERVRTIAEEKSTYFEKPITMITDESVRKFTVHCLNNGFNVTFTLLKSFGGTIAVQGKNATKSCSRIIQAEQFGENIETREVNLFISFEQCDVKETASMNCEINLNSQVNPAGMNYSTLINVIHDKWLVTGADKGFVAHCYQAQQSQEQNLVTDLDLQGFSEIKIAEILPLNSVPPLCNYSIRADAPNGPLVQSAKLGETVYHRWECENGRHIGEALDLYGLHIHDCYAESEIEQQHIIIDSKGCSADTNIVSDVVYADDKLLAFSHVKVFKLINSEHLSFHCKLSLCIRKADGCEGITPESPDNSVKLKRLFCYDTCVV</sequence>
<dbReference type="AlphaFoldDB" id="A0A183H0A3"/>
<gene>
    <name evidence="11" type="ORF">OFLC_LOCUS913</name>
</gene>
<keyword evidence="3" id="KW-1003">Cell membrane</keyword>
<evidence type="ECO:0000256" key="2">
    <source>
        <dbReference type="ARBA" id="ARBA00022460"/>
    </source>
</evidence>
<comment type="subcellular location">
    <subcellularLocation>
        <location evidence="1">Cell membrane</location>
        <topology evidence="1">Single-pass type I membrane protein</topology>
    </subcellularLocation>
</comment>
<keyword evidence="7" id="KW-0472">Membrane</keyword>
<dbReference type="PANTHER" id="PTHR22907">
    <property type="entry name" value="GH04558P"/>
    <property type="match status" value="1"/>
</dbReference>
<reference evidence="13" key="1">
    <citation type="submission" date="2016-06" db="UniProtKB">
        <authorList>
            <consortium name="WormBaseParasite"/>
        </authorList>
    </citation>
    <scope>IDENTIFICATION</scope>
</reference>
<evidence type="ECO:0000313" key="12">
    <source>
        <dbReference type="Proteomes" id="UP000267606"/>
    </source>
</evidence>
<feature type="signal peptide" evidence="8">
    <location>
        <begin position="1"/>
        <end position="18"/>
    </location>
</feature>
<evidence type="ECO:0000256" key="5">
    <source>
        <dbReference type="ARBA" id="ARBA00022729"/>
    </source>
</evidence>
<keyword evidence="6" id="KW-1133">Transmembrane helix</keyword>
<dbReference type="SMART" id="SM00327">
    <property type="entry name" value="VWA"/>
    <property type="match status" value="1"/>
</dbReference>
<evidence type="ECO:0000259" key="9">
    <source>
        <dbReference type="PROSITE" id="PS50234"/>
    </source>
</evidence>
<dbReference type="PROSITE" id="PS50234">
    <property type="entry name" value="VWFA"/>
    <property type="match status" value="1"/>
</dbReference>
<dbReference type="InterPro" id="IPR057475">
    <property type="entry name" value="CUT_C"/>
</dbReference>
<dbReference type="PANTHER" id="PTHR22907:SF40">
    <property type="entry name" value="TRANSMEMBRANE PROTEIN-RELATED"/>
    <property type="match status" value="1"/>
</dbReference>
<evidence type="ECO:0000256" key="6">
    <source>
        <dbReference type="ARBA" id="ARBA00022989"/>
    </source>
</evidence>
<dbReference type="GO" id="GO:0005886">
    <property type="term" value="C:plasma membrane"/>
    <property type="evidence" value="ECO:0007669"/>
    <property type="project" value="UniProtKB-SubCell"/>
</dbReference>
<dbReference type="Pfam" id="PF25057">
    <property type="entry name" value="CUT_N"/>
    <property type="match status" value="1"/>
</dbReference>
<dbReference type="EMBL" id="UZAJ01000372">
    <property type="protein sequence ID" value="VDO27549.1"/>
    <property type="molecule type" value="Genomic_DNA"/>
</dbReference>
<organism evidence="13">
    <name type="scientific">Onchocerca flexuosa</name>
    <dbReference type="NCBI Taxonomy" id="387005"/>
    <lineage>
        <taxon>Eukaryota</taxon>
        <taxon>Metazoa</taxon>
        <taxon>Ecdysozoa</taxon>
        <taxon>Nematoda</taxon>
        <taxon>Chromadorea</taxon>
        <taxon>Rhabditida</taxon>
        <taxon>Spirurina</taxon>
        <taxon>Spiruromorpha</taxon>
        <taxon>Filarioidea</taxon>
        <taxon>Onchocercidae</taxon>
        <taxon>Onchocerca</taxon>
    </lineage>
</organism>
<feature type="domain" description="VWFA" evidence="9">
    <location>
        <begin position="747"/>
        <end position="924"/>
    </location>
</feature>
<keyword evidence="2" id="KW-0193">Cuticle</keyword>
<dbReference type="GO" id="GO:0042302">
    <property type="term" value="F:structural constituent of cuticle"/>
    <property type="evidence" value="ECO:0007669"/>
    <property type="project" value="UniProtKB-KW"/>
</dbReference>
<evidence type="ECO:0000256" key="3">
    <source>
        <dbReference type="ARBA" id="ARBA00022475"/>
    </source>
</evidence>
<feature type="chain" id="PRO_5044552323" evidence="8">
    <location>
        <begin position="19"/>
        <end position="1240"/>
    </location>
</feature>
<dbReference type="InterPro" id="IPR001507">
    <property type="entry name" value="ZP_dom"/>
</dbReference>
<evidence type="ECO:0000256" key="7">
    <source>
        <dbReference type="ARBA" id="ARBA00023136"/>
    </source>
</evidence>
<feature type="domain" description="ZP" evidence="10">
    <location>
        <begin position="953"/>
        <end position="1222"/>
    </location>
</feature>
<dbReference type="WBParaSite" id="OFLC_0000091201-mRNA-1">
    <property type="protein sequence ID" value="OFLC_0000091201-mRNA-1"/>
    <property type="gene ID" value="OFLC_0000091201"/>
</dbReference>
<dbReference type="Pfam" id="PF00092">
    <property type="entry name" value="VWA"/>
    <property type="match status" value="1"/>
</dbReference>
<protein>
    <submittedName>
        <fullName evidence="13">von Willebrand factor type A domain protein</fullName>
    </submittedName>
</protein>
<dbReference type="PRINTS" id="PR00453">
    <property type="entry name" value="VWFADOMAIN"/>
</dbReference>
<keyword evidence="4" id="KW-0812">Transmembrane</keyword>
<keyword evidence="5 8" id="KW-0732">Signal</keyword>
<dbReference type="InterPro" id="IPR051962">
    <property type="entry name" value="Cuticlin"/>
</dbReference>
<proteinExistence type="predicted"/>
<dbReference type="SMART" id="SM00241">
    <property type="entry name" value="ZP"/>
    <property type="match status" value="1"/>
</dbReference>
<evidence type="ECO:0000256" key="1">
    <source>
        <dbReference type="ARBA" id="ARBA00004251"/>
    </source>
</evidence>